<gene>
    <name evidence="1" type="ORF">MLD38_013531</name>
</gene>
<evidence type="ECO:0000313" key="2">
    <source>
        <dbReference type="Proteomes" id="UP001057402"/>
    </source>
</evidence>
<dbReference type="EMBL" id="CM042883">
    <property type="protein sequence ID" value="KAI4375691.1"/>
    <property type="molecule type" value="Genomic_DNA"/>
</dbReference>
<name>A0ACB9R9A0_9MYRT</name>
<protein>
    <submittedName>
        <fullName evidence="1">Uncharacterized protein</fullName>
    </submittedName>
</protein>
<accession>A0ACB9R9A0</accession>
<keyword evidence="2" id="KW-1185">Reference proteome</keyword>
<reference evidence="2" key="1">
    <citation type="journal article" date="2023" name="Front. Plant Sci.">
        <title>Chromosomal-level genome assembly of Melastoma candidum provides insights into trichome evolution.</title>
        <authorList>
            <person name="Zhong Y."/>
            <person name="Wu W."/>
            <person name="Sun C."/>
            <person name="Zou P."/>
            <person name="Liu Y."/>
            <person name="Dai S."/>
            <person name="Zhou R."/>
        </authorList>
    </citation>
    <scope>NUCLEOTIDE SEQUENCE [LARGE SCALE GENOMIC DNA]</scope>
</reference>
<organism evidence="1 2">
    <name type="scientific">Melastoma candidum</name>
    <dbReference type="NCBI Taxonomy" id="119954"/>
    <lineage>
        <taxon>Eukaryota</taxon>
        <taxon>Viridiplantae</taxon>
        <taxon>Streptophyta</taxon>
        <taxon>Embryophyta</taxon>
        <taxon>Tracheophyta</taxon>
        <taxon>Spermatophyta</taxon>
        <taxon>Magnoliopsida</taxon>
        <taxon>eudicotyledons</taxon>
        <taxon>Gunneridae</taxon>
        <taxon>Pentapetalae</taxon>
        <taxon>rosids</taxon>
        <taxon>malvids</taxon>
        <taxon>Myrtales</taxon>
        <taxon>Melastomataceae</taxon>
        <taxon>Melastomatoideae</taxon>
        <taxon>Melastomateae</taxon>
        <taxon>Melastoma</taxon>
    </lineage>
</organism>
<dbReference type="Proteomes" id="UP001057402">
    <property type="component" value="Chromosome 4"/>
</dbReference>
<sequence length="605" mass="70135">MVFTVILSEIKCLFLAWTPESRSRSPERPRCFYVGVDDDHQLTEDVDDGLGDIWNEMTMALECAKDVIEDPVDSAEDYSSDESLSEEIEGCNHSILKDDIGYVCRVCGVIDRKIENIFEFQYHKRTRTYMSESRNHKNRDSAGIDGLDMSRDLEISDISAHPRQMKQMKPHQVEGSIFCFMQSFLAKYPDAKALVVLPKSILPTWKKEFQTWQVEDIPLLDFYTAKADSRVQQLEILKQWMAQKSILFLGYRHLQHRYYPDSEEGGPFRNPLSKSCQGCTYRDFGGKPNRVRTGFSTNWWSRRCRMTQMRNAGRLIQDLREMTRDILHYYKGDFLDELQGLVDLTVVLNHSKKQRDEVQKLRRRPVRKFELGAEGSSIYLHPRLNTFSKISTTTDAMMDELVETLDVRQGAKAKFFMNLLNLCISAGEKLLVFSQYLIPPKFLERLVVKMKNWSLGKELFIISGDTNTDNREWAMKRFNNSPDAKILFGSIRACGEGISLVGASRIEILVVPLNPSVTRQAIGRAFRPGQKRKVYAYRLVAADSPEEDDHDMCYEKELISKMWLEWNEYSGFRDFKIENVDVKECGDKFLETPILAEDVKALYKW</sequence>
<comment type="caution">
    <text evidence="1">The sequence shown here is derived from an EMBL/GenBank/DDBJ whole genome shotgun (WGS) entry which is preliminary data.</text>
</comment>
<proteinExistence type="predicted"/>
<evidence type="ECO:0000313" key="1">
    <source>
        <dbReference type="EMBL" id="KAI4375691.1"/>
    </source>
</evidence>